<reference evidence="2 3" key="1">
    <citation type="submission" date="2024-06" db="EMBL/GenBank/DDBJ databases">
        <title>Genomic Encyclopedia of Type Strains, Phase IV (KMG-IV): sequencing the most valuable type-strain genomes for metagenomic binning, comparative biology and taxonomic classification.</title>
        <authorList>
            <person name="Goeker M."/>
        </authorList>
    </citation>
    <scope>NUCLEOTIDE SEQUENCE [LARGE SCALE GENOMIC DNA]</scope>
    <source>
        <strain evidence="2 3">DSM 29492</strain>
    </source>
</reference>
<evidence type="ECO:0000313" key="3">
    <source>
        <dbReference type="Proteomes" id="UP001549106"/>
    </source>
</evidence>
<dbReference type="InterPro" id="IPR002931">
    <property type="entry name" value="Transglutaminase-like"/>
</dbReference>
<dbReference type="InterPro" id="IPR038765">
    <property type="entry name" value="Papain-like_cys_pep_sf"/>
</dbReference>
<gene>
    <name evidence="2" type="ORF">ABID24_001477</name>
</gene>
<dbReference type="Pfam" id="PF01841">
    <property type="entry name" value="Transglut_core"/>
    <property type="match status" value="1"/>
</dbReference>
<dbReference type="Proteomes" id="UP001549106">
    <property type="component" value="Unassembled WGS sequence"/>
</dbReference>
<dbReference type="Gene3D" id="3.10.620.30">
    <property type="match status" value="1"/>
</dbReference>
<organism evidence="2 3">
    <name type="scientific">Blautia caecimuris</name>
    <dbReference type="NCBI Taxonomy" id="1796615"/>
    <lineage>
        <taxon>Bacteria</taxon>
        <taxon>Bacillati</taxon>
        <taxon>Bacillota</taxon>
        <taxon>Clostridia</taxon>
        <taxon>Lachnospirales</taxon>
        <taxon>Lachnospiraceae</taxon>
        <taxon>Blautia</taxon>
    </lineage>
</organism>
<proteinExistence type="predicted"/>
<dbReference type="InterPro" id="IPR052557">
    <property type="entry name" value="CAP/Cytokinesis_protein"/>
</dbReference>
<sequence length="414" mass="48738">MKKRRFPKLLFLLFLLLIVAGLIFGISQKERTVGDQKEKTGLEQMADAARAVFDQEPEQVKKLREQETAQTEEGHQEYYFQLLRDQEKVIYRQMLQGIRERKEEFYLTSSEDEVIDRAYHAVLKDHPELFWIHNREAVYRTTYPGEDYSLFSPGYTYTDQEVQEIQAAMEQGYQEMTAMIPENADDYEKVKTVYTYLIDTTEYVSSDHDQNLAGVFWKKQAVCAGYARSVQYFLERLGIPCIYVEGSTKGSTEGHAWNIVLLDGQYYYVDATNGDQPEFLEGDAVQFVEHKTTLYDYLCPFPDEYREIYTASEEFPVPECTAVDKNFYVLNQGCFDTYDTEALYSYCKMRLDNGAAVVRFKFSTQEAYNEAYREWIQESYIDRVAEYYLQLYGLESVEYHYGLLENMKTMYFMF</sequence>
<comment type="caution">
    <text evidence="2">The sequence shown here is derived from an EMBL/GenBank/DDBJ whole genome shotgun (WGS) entry which is preliminary data.</text>
</comment>
<dbReference type="RefSeq" id="WP_147599566.1">
    <property type="nucleotide sequence ID" value="NZ_BAABXP010000002.1"/>
</dbReference>
<protein>
    <submittedName>
        <fullName evidence="2">Cell division protein FtsB</fullName>
    </submittedName>
</protein>
<keyword evidence="2" id="KW-0132">Cell division</keyword>
<dbReference type="PANTHER" id="PTHR46333">
    <property type="entry name" value="CYTOKINESIS PROTEIN 3"/>
    <property type="match status" value="1"/>
</dbReference>
<dbReference type="GO" id="GO:0051301">
    <property type="term" value="P:cell division"/>
    <property type="evidence" value="ECO:0007669"/>
    <property type="project" value="UniProtKB-KW"/>
</dbReference>
<evidence type="ECO:0000259" key="1">
    <source>
        <dbReference type="SMART" id="SM00460"/>
    </source>
</evidence>
<evidence type="ECO:0000313" key="2">
    <source>
        <dbReference type="EMBL" id="MET3750233.1"/>
    </source>
</evidence>
<name>A0ABV2M186_9FIRM</name>
<keyword evidence="3" id="KW-1185">Reference proteome</keyword>
<feature type="domain" description="Transglutaminase-like" evidence="1">
    <location>
        <begin position="215"/>
        <end position="273"/>
    </location>
</feature>
<accession>A0ABV2M186</accession>
<dbReference type="PANTHER" id="PTHR46333:SF2">
    <property type="entry name" value="CYTOKINESIS PROTEIN 3"/>
    <property type="match status" value="1"/>
</dbReference>
<dbReference type="SUPFAM" id="SSF54001">
    <property type="entry name" value="Cysteine proteinases"/>
    <property type="match status" value="2"/>
</dbReference>
<dbReference type="EMBL" id="JBEPMJ010000008">
    <property type="protein sequence ID" value="MET3750233.1"/>
    <property type="molecule type" value="Genomic_DNA"/>
</dbReference>
<keyword evidence="2" id="KW-0131">Cell cycle</keyword>
<dbReference type="SMART" id="SM00460">
    <property type="entry name" value="TGc"/>
    <property type="match status" value="1"/>
</dbReference>